<gene>
    <name evidence="1" type="ORF">OG835_32375</name>
</gene>
<proteinExistence type="predicted"/>
<accession>A0ACD4ZT89</accession>
<reference evidence="1" key="1">
    <citation type="submission" date="2022-10" db="EMBL/GenBank/DDBJ databases">
        <title>The complete genomes of actinobacterial strains from the NBC collection.</title>
        <authorList>
            <person name="Joergensen T.S."/>
            <person name="Alvarez Arevalo M."/>
            <person name="Sterndorff E.B."/>
            <person name="Faurdal D."/>
            <person name="Vuksanovic O."/>
            <person name="Mourched A.-S."/>
            <person name="Charusanti P."/>
            <person name="Shaw S."/>
            <person name="Blin K."/>
            <person name="Weber T."/>
        </authorList>
    </citation>
    <scope>NUCLEOTIDE SEQUENCE</scope>
    <source>
        <strain evidence="1">NBC 01771</strain>
    </source>
</reference>
<organism evidence="1 2">
    <name type="scientific">Streptomyces scopuliridis</name>
    <dbReference type="NCBI Taxonomy" id="452529"/>
    <lineage>
        <taxon>Bacteria</taxon>
        <taxon>Bacillati</taxon>
        <taxon>Actinomycetota</taxon>
        <taxon>Actinomycetes</taxon>
        <taxon>Kitasatosporales</taxon>
        <taxon>Streptomycetaceae</taxon>
        <taxon>Streptomyces</taxon>
    </lineage>
</organism>
<sequence>MLVLGAVHSVIAAVPAVGFGTAFLFVIGLNMATGYARRIVGGK</sequence>
<keyword evidence="2" id="KW-1185">Reference proteome</keyword>
<dbReference type="Proteomes" id="UP001348369">
    <property type="component" value="Chromosome"/>
</dbReference>
<protein>
    <submittedName>
        <fullName evidence="1">Uncharacterized protein</fullName>
    </submittedName>
</protein>
<name>A0ACD4ZT89_9ACTN</name>
<evidence type="ECO:0000313" key="2">
    <source>
        <dbReference type="Proteomes" id="UP001348369"/>
    </source>
</evidence>
<evidence type="ECO:0000313" key="1">
    <source>
        <dbReference type="EMBL" id="WSC01232.1"/>
    </source>
</evidence>
<dbReference type="EMBL" id="CP109109">
    <property type="protein sequence ID" value="WSC01232.1"/>
    <property type="molecule type" value="Genomic_DNA"/>
</dbReference>